<protein>
    <submittedName>
        <fullName evidence="1">Uncharacterized protein</fullName>
    </submittedName>
</protein>
<dbReference type="EMBL" id="BARW01009057">
    <property type="protein sequence ID" value="GAI75581.1"/>
    <property type="molecule type" value="Genomic_DNA"/>
</dbReference>
<evidence type="ECO:0000313" key="1">
    <source>
        <dbReference type="EMBL" id="GAI75581.1"/>
    </source>
</evidence>
<accession>X1S907</accession>
<sequence>VKELLEEILEIRWTTRPSVSDSTGYYFTIGADNRDKIIGNVNQALVLLEQLKEIKNV</sequence>
<proteinExistence type="predicted"/>
<gene>
    <name evidence="1" type="ORF">S12H4_18353</name>
</gene>
<reference evidence="1" key="1">
    <citation type="journal article" date="2014" name="Front. Microbiol.">
        <title>High frequency of phylogenetically diverse reductive dehalogenase-homologous genes in deep subseafloor sedimentary metagenomes.</title>
        <authorList>
            <person name="Kawai M."/>
            <person name="Futagami T."/>
            <person name="Toyoda A."/>
            <person name="Takaki Y."/>
            <person name="Nishi S."/>
            <person name="Hori S."/>
            <person name="Arai W."/>
            <person name="Tsubouchi T."/>
            <person name="Morono Y."/>
            <person name="Uchiyama I."/>
            <person name="Ito T."/>
            <person name="Fujiyama A."/>
            <person name="Inagaki F."/>
            <person name="Takami H."/>
        </authorList>
    </citation>
    <scope>NUCLEOTIDE SEQUENCE</scope>
    <source>
        <strain evidence="1">Expedition CK06-06</strain>
    </source>
</reference>
<organism evidence="1">
    <name type="scientific">marine sediment metagenome</name>
    <dbReference type="NCBI Taxonomy" id="412755"/>
    <lineage>
        <taxon>unclassified sequences</taxon>
        <taxon>metagenomes</taxon>
        <taxon>ecological metagenomes</taxon>
    </lineage>
</organism>
<feature type="non-terminal residue" evidence="1">
    <location>
        <position position="1"/>
    </location>
</feature>
<name>X1S907_9ZZZZ</name>
<dbReference type="AlphaFoldDB" id="X1S907"/>
<comment type="caution">
    <text evidence="1">The sequence shown here is derived from an EMBL/GenBank/DDBJ whole genome shotgun (WGS) entry which is preliminary data.</text>
</comment>